<feature type="domain" description="RCK C-terminal" evidence="5">
    <location>
        <begin position="165"/>
        <end position="253"/>
    </location>
</feature>
<dbReference type="InterPro" id="IPR036721">
    <property type="entry name" value="RCK_C_sf"/>
</dbReference>
<dbReference type="RefSeq" id="WP_250598649.1">
    <property type="nucleotide sequence ID" value="NZ_JAKRVY010000015.1"/>
</dbReference>
<dbReference type="InterPro" id="IPR019888">
    <property type="entry name" value="Tscrpt_reg_AsnC-like"/>
</dbReference>
<sequence length="263" mass="28769">MTTESNNGIRLDKIDQQTIYWLMTDARGVSAPEIADGLNVSAGTIRNRINQLEKNGIIRGYSADIDFQRAGNRLTNLYICTVPVAERESLAHEIRSIPGVINVRELMSGKRNLHIKAIGEGVESLQRIAHAISEMGIDIEEEHLIRSESDLPYVPFGPDGKQQPHEPTDFISLAGNTNVIEVTVSENAPVTGKSIQEAVSDGVLEDEILIISVERGDQVLTPRGKTVFHPDDIVTLLSRGINTDDALGTFKNESEETNSTSAV</sequence>
<dbReference type="GO" id="GO:0043200">
    <property type="term" value="P:response to amino acid"/>
    <property type="evidence" value="ECO:0007669"/>
    <property type="project" value="TreeGrafter"/>
</dbReference>
<dbReference type="InterPro" id="IPR000485">
    <property type="entry name" value="AsnC-type_HTH_dom"/>
</dbReference>
<dbReference type="GO" id="GO:0006813">
    <property type="term" value="P:potassium ion transport"/>
    <property type="evidence" value="ECO:0007669"/>
    <property type="project" value="InterPro"/>
</dbReference>
<dbReference type="InterPro" id="IPR011991">
    <property type="entry name" value="ArsR-like_HTH"/>
</dbReference>
<comment type="caution">
    <text evidence="6">The sequence shown here is derived from an EMBL/GenBank/DDBJ whole genome shotgun (WGS) entry which is preliminary data.</text>
</comment>
<evidence type="ECO:0000313" key="7">
    <source>
        <dbReference type="Proteomes" id="UP001202674"/>
    </source>
</evidence>
<name>A0AAE3K6R3_9EURY</name>
<reference evidence="6 7" key="1">
    <citation type="journal article" date="2022" name="Syst. Appl. Microbiol.">
        <title>Natronocalculus amylovorans gen. nov., sp. nov., and Natranaeroarchaeum aerophilus sp. nov., dominant culturable amylolytic natronoarchaea from hypersaline soda lakes in southwestern Siberia.</title>
        <authorList>
            <person name="Sorokin D.Y."/>
            <person name="Elcheninov A.G."/>
            <person name="Khizhniak T.V."/>
            <person name="Koenen M."/>
            <person name="Bale N.J."/>
            <person name="Damste J.S.S."/>
            <person name="Kublanov I.V."/>
        </authorList>
    </citation>
    <scope>NUCLEOTIDE SEQUENCE [LARGE SCALE GENOMIC DNA]</scope>
    <source>
        <strain evidence="6 7">AArc-St1-1</strain>
    </source>
</reference>
<protein>
    <submittedName>
        <fullName evidence="6">Winged helix-turn-helix transcriptional regulator</fullName>
    </submittedName>
</protein>
<evidence type="ECO:0000259" key="4">
    <source>
        <dbReference type="PROSITE" id="PS50956"/>
    </source>
</evidence>
<dbReference type="Gene3D" id="1.10.10.10">
    <property type="entry name" value="Winged helix-like DNA-binding domain superfamily/Winged helix DNA-binding domain"/>
    <property type="match status" value="1"/>
</dbReference>
<keyword evidence="3" id="KW-0804">Transcription</keyword>
<dbReference type="SUPFAM" id="SSF116726">
    <property type="entry name" value="TrkA C-terminal domain-like"/>
    <property type="match status" value="1"/>
</dbReference>
<evidence type="ECO:0000256" key="3">
    <source>
        <dbReference type="ARBA" id="ARBA00023163"/>
    </source>
</evidence>
<accession>A0AAE3K6R3</accession>
<gene>
    <name evidence="6" type="ORF">AArcSt11_16220</name>
</gene>
<evidence type="ECO:0000256" key="1">
    <source>
        <dbReference type="ARBA" id="ARBA00023015"/>
    </source>
</evidence>
<dbReference type="PANTHER" id="PTHR30154:SF34">
    <property type="entry name" value="TRANSCRIPTIONAL REGULATOR AZLB"/>
    <property type="match status" value="1"/>
</dbReference>
<keyword evidence="7" id="KW-1185">Reference proteome</keyword>
<dbReference type="EMBL" id="JAKRVY010000015">
    <property type="protein sequence ID" value="MCL9815201.1"/>
    <property type="molecule type" value="Genomic_DNA"/>
</dbReference>
<keyword evidence="2" id="KW-0238">DNA-binding</keyword>
<proteinExistence type="predicted"/>
<dbReference type="PROSITE" id="PS51202">
    <property type="entry name" value="RCK_C"/>
    <property type="match status" value="1"/>
</dbReference>
<dbReference type="Proteomes" id="UP001202674">
    <property type="component" value="Unassembled WGS sequence"/>
</dbReference>
<dbReference type="GO" id="GO:0005829">
    <property type="term" value="C:cytosol"/>
    <property type="evidence" value="ECO:0007669"/>
    <property type="project" value="TreeGrafter"/>
</dbReference>
<dbReference type="Gene3D" id="3.30.70.1450">
    <property type="entry name" value="Regulator of K+ conductance, C-terminal domain"/>
    <property type="match status" value="1"/>
</dbReference>
<dbReference type="GO" id="GO:0043565">
    <property type="term" value="F:sequence-specific DNA binding"/>
    <property type="evidence" value="ECO:0007669"/>
    <property type="project" value="InterPro"/>
</dbReference>
<dbReference type="PROSITE" id="PS00519">
    <property type="entry name" value="HTH_ASNC_1"/>
    <property type="match status" value="1"/>
</dbReference>
<evidence type="ECO:0000256" key="2">
    <source>
        <dbReference type="ARBA" id="ARBA00023125"/>
    </source>
</evidence>
<dbReference type="Pfam" id="PF02080">
    <property type="entry name" value="TrkA_C"/>
    <property type="match status" value="1"/>
</dbReference>
<dbReference type="SUPFAM" id="SSF46785">
    <property type="entry name" value="Winged helix' DNA-binding domain"/>
    <property type="match status" value="1"/>
</dbReference>
<dbReference type="GO" id="GO:0008324">
    <property type="term" value="F:monoatomic cation transmembrane transporter activity"/>
    <property type="evidence" value="ECO:0007669"/>
    <property type="project" value="InterPro"/>
</dbReference>
<feature type="domain" description="HTH asnC-type" evidence="4">
    <location>
        <begin position="11"/>
        <end position="73"/>
    </location>
</feature>
<dbReference type="InterPro" id="IPR036390">
    <property type="entry name" value="WH_DNA-bd_sf"/>
</dbReference>
<dbReference type="Pfam" id="PF13412">
    <property type="entry name" value="HTH_24"/>
    <property type="match status" value="1"/>
</dbReference>
<dbReference type="SMART" id="SM00344">
    <property type="entry name" value="HTH_ASNC"/>
    <property type="match status" value="1"/>
</dbReference>
<dbReference type="InterPro" id="IPR036388">
    <property type="entry name" value="WH-like_DNA-bd_sf"/>
</dbReference>
<dbReference type="PRINTS" id="PR00033">
    <property type="entry name" value="HTHASNC"/>
</dbReference>
<dbReference type="InterPro" id="IPR019885">
    <property type="entry name" value="Tscrpt_reg_HTH_AsnC-type_CS"/>
</dbReference>
<evidence type="ECO:0000259" key="5">
    <source>
        <dbReference type="PROSITE" id="PS51202"/>
    </source>
</evidence>
<evidence type="ECO:0000313" key="6">
    <source>
        <dbReference type="EMBL" id="MCL9815201.1"/>
    </source>
</evidence>
<dbReference type="PANTHER" id="PTHR30154">
    <property type="entry name" value="LEUCINE-RESPONSIVE REGULATORY PROTEIN"/>
    <property type="match status" value="1"/>
</dbReference>
<keyword evidence="1" id="KW-0805">Transcription regulation</keyword>
<dbReference type="InterPro" id="IPR006037">
    <property type="entry name" value="RCK_C"/>
</dbReference>
<dbReference type="PROSITE" id="PS50956">
    <property type="entry name" value="HTH_ASNC_2"/>
    <property type="match status" value="1"/>
</dbReference>
<dbReference type="CDD" id="cd00090">
    <property type="entry name" value="HTH_ARSR"/>
    <property type="match status" value="1"/>
</dbReference>
<dbReference type="AlphaFoldDB" id="A0AAE3K6R3"/>
<organism evidence="6 7">
    <name type="scientific">Natranaeroarchaeum aerophilus</name>
    <dbReference type="NCBI Taxonomy" id="2917711"/>
    <lineage>
        <taxon>Archaea</taxon>
        <taxon>Methanobacteriati</taxon>
        <taxon>Methanobacteriota</taxon>
        <taxon>Stenosarchaea group</taxon>
        <taxon>Halobacteria</taxon>
        <taxon>Halobacteriales</taxon>
        <taxon>Natronoarchaeaceae</taxon>
        <taxon>Natranaeroarchaeum</taxon>
    </lineage>
</organism>